<evidence type="ECO:0000256" key="2">
    <source>
        <dbReference type="ARBA" id="ARBA00022803"/>
    </source>
</evidence>
<dbReference type="EC" id="5.2.1.8" evidence="3"/>
<keyword evidence="3" id="KW-0697">Rotamase</keyword>
<keyword evidence="2" id="KW-0802">TPR repeat</keyword>
<dbReference type="InterPro" id="IPR050754">
    <property type="entry name" value="FKBP4/5/8-like"/>
</dbReference>
<feature type="region of interest" description="Disordered" evidence="4">
    <location>
        <begin position="1"/>
        <end position="28"/>
    </location>
</feature>
<keyword evidence="3" id="KW-0413">Isomerase</keyword>
<reference evidence="6" key="1">
    <citation type="submission" date="2020-05" db="EMBL/GenBank/DDBJ databases">
        <title>WGS assembly of Panicum virgatum.</title>
        <authorList>
            <person name="Lovell J.T."/>
            <person name="Jenkins J."/>
            <person name="Shu S."/>
            <person name="Juenger T.E."/>
            <person name="Schmutz J."/>
        </authorList>
    </citation>
    <scope>NUCLEOTIDE SEQUENCE</scope>
    <source>
        <strain evidence="6">AP13</strain>
    </source>
</reference>
<evidence type="ECO:0000256" key="1">
    <source>
        <dbReference type="ARBA" id="ARBA00022737"/>
    </source>
</evidence>
<dbReference type="EMBL" id="CM029048">
    <property type="protein sequence ID" value="KAG2577821.1"/>
    <property type="molecule type" value="Genomic_DNA"/>
</dbReference>
<evidence type="ECO:0000256" key="4">
    <source>
        <dbReference type="SAM" id="MobiDB-lite"/>
    </source>
</evidence>
<dbReference type="GO" id="GO:0003755">
    <property type="term" value="F:peptidyl-prolyl cis-trans isomerase activity"/>
    <property type="evidence" value="ECO:0007669"/>
    <property type="project" value="UniProtKB-KW"/>
</dbReference>
<evidence type="ECO:0000313" key="7">
    <source>
        <dbReference type="Proteomes" id="UP000823388"/>
    </source>
</evidence>
<dbReference type="AlphaFoldDB" id="A0A8T0QXA1"/>
<proteinExistence type="predicted"/>
<name>A0A8T0QXA1_PANVG</name>
<gene>
    <name evidence="6" type="ORF">PVAP13_6NG201500</name>
</gene>
<dbReference type="PROSITE" id="PS50059">
    <property type="entry name" value="FKBP_PPIASE"/>
    <property type="match status" value="1"/>
</dbReference>
<accession>A0A8T0QXA1</accession>
<feature type="compositionally biased region" description="Pro residues" evidence="4">
    <location>
        <begin position="13"/>
        <end position="22"/>
    </location>
</feature>
<dbReference type="PANTHER" id="PTHR46512:SF9">
    <property type="entry name" value="PEPTIDYLPROLYL ISOMERASE"/>
    <property type="match status" value="1"/>
</dbReference>
<dbReference type="InterPro" id="IPR001179">
    <property type="entry name" value="PPIase_FKBP_dom"/>
</dbReference>
<dbReference type="Pfam" id="PF00254">
    <property type="entry name" value="FKBP_C"/>
    <property type="match status" value="1"/>
</dbReference>
<keyword evidence="7" id="KW-1185">Reference proteome</keyword>
<feature type="domain" description="PPIase FKBP-type" evidence="5">
    <location>
        <begin position="51"/>
        <end position="143"/>
    </location>
</feature>
<organism evidence="6 7">
    <name type="scientific">Panicum virgatum</name>
    <name type="common">Blackwell switchgrass</name>
    <dbReference type="NCBI Taxonomy" id="38727"/>
    <lineage>
        <taxon>Eukaryota</taxon>
        <taxon>Viridiplantae</taxon>
        <taxon>Streptophyta</taxon>
        <taxon>Embryophyta</taxon>
        <taxon>Tracheophyta</taxon>
        <taxon>Spermatophyta</taxon>
        <taxon>Magnoliopsida</taxon>
        <taxon>Liliopsida</taxon>
        <taxon>Poales</taxon>
        <taxon>Poaceae</taxon>
        <taxon>PACMAD clade</taxon>
        <taxon>Panicoideae</taxon>
        <taxon>Panicodae</taxon>
        <taxon>Paniceae</taxon>
        <taxon>Panicinae</taxon>
        <taxon>Panicum</taxon>
        <taxon>Panicum sect. Hiantes</taxon>
    </lineage>
</organism>
<dbReference type="PANTHER" id="PTHR46512">
    <property type="entry name" value="PEPTIDYLPROLYL ISOMERASE"/>
    <property type="match status" value="1"/>
</dbReference>
<dbReference type="InterPro" id="IPR046357">
    <property type="entry name" value="PPIase_dom_sf"/>
</dbReference>
<keyword evidence="1" id="KW-0677">Repeat</keyword>
<evidence type="ECO:0000313" key="6">
    <source>
        <dbReference type="EMBL" id="KAG2577821.1"/>
    </source>
</evidence>
<dbReference type="SUPFAM" id="SSF54534">
    <property type="entry name" value="FKBP-like"/>
    <property type="match status" value="1"/>
</dbReference>
<protein>
    <recommendedName>
        <fullName evidence="3">peptidylprolyl isomerase</fullName>
        <ecNumber evidence="3">5.2.1.8</ecNumber>
    </recommendedName>
</protein>
<dbReference type="Proteomes" id="UP000823388">
    <property type="component" value="Chromosome 6N"/>
</dbReference>
<evidence type="ECO:0000259" key="5">
    <source>
        <dbReference type="PROSITE" id="PS50059"/>
    </source>
</evidence>
<comment type="catalytic activity">
    <reaction evidence="3">
        <text>[protein]-peptidylproline (omega=180) = [protein]-peptidylproline (omega=0)</text>
        <dbReference type="Rhea" id="RHEA:16237"/>
        <dbReference type="Rhea" id="RHEA-COMP:10747"/>
        <dbReference type="Rhea" id="RHEA-COMP:10748"/>
        <dbReference type="ChEBI" id="CHEBI:83833"/>
        <dbReference type="ChEBI" id="CHEBI:83834"/>
        <dbReference type="EC" id="5.2.1.8"/>
    </reaction>
</comment>
<sequence>MGAPSPDVGALAPSPPQPPPTPGTHCPPGSCAPHAFPGRASDGMITIEKRAGDEEVRLIGRLQDGTVFVNKGHNGTKTYEIKTSQDQVVDGLDEAITHMTEGTVYLVTVPPDHAFGSEGSQQQLAFVPANATVTFEVELVSIISKRKHFGNMETKECINTAWKKKEEGDELVRFKQYKQASKRYDKVNHRVNSSCYAYLSNHHNVYPI</sequence>
<dbReference type="Gene3D" id="3.10.50.40">
    <property type="match status" value="1"/>
</dbReference>
<comment type="caution">
    <text evidence="6">The sequence shown here is derived from an EMBL/GenBank/DDBJ whole genome shotgun (WGS) entry which is preliminary data.</text>
</comment>
<evidence type="ECO:0000256" key="3">
    <source>
        <dbReference type="PROSITE-ProRule" id="PRU00277"/>
    </source>
</evidence>